<accession>A0A401GTW4</accession>
<dbReference type="STRING" id="139825.A0A401GTW4"/>
<comment type="caution">
    <text evidence="3">The sequence shown here is derived from an EMBL/GenBank/DDBJ whole genome shotgun (WGS) entry which is preliminary data.</text>
</comment>
<dbReference type="Pfam" id="PF00646">
    <property type="entry name" value="F-box"/>
    <property type="match status" value="1"/>
</dbReference>
<organism evidence="3 4">
    <name type="scientific">Sparassis crispa</name>
    <dbReference type="NCBI Taxonomy" id="139825"/>
    <lineage>
        <taxon>Eukaryota</taxon>
        <taxon>Fungi</taxon>
        <taxon>Dikarya</taxon>
        <taxon>Basidiomycota</taxon>
        <taxon>Agaricomycotina</taxon>
        <taxon>Agaricomycetes</taxon>
        <taxon>Polyporales</taxon>
        <taxon>Sparassidaceae</taxon>
        <taxon>Sparassis</taxon>
    </lineage>
</organism>
<feature type="compositionally biased region" description="Acidic residues" evidence="1">
    <location>
        <begin position="41"/>
        <end position="50"/>
    </location>
</feature>
<reference evidence="3 4" key="1">
    <citation type="journal article" date="2018" name="Sci. Rep.">
        <title>Genome sequence of the cauliflower mushroom Sparassis crispa (Hanabiratake) and its association with beneficial usage.</title>
        <authorList>
            <person name="Kiyama R."/>
            <person name="Furutani Y."/>
            <person name="Kawaguchi K."/>
            <person name="Nakanishi T."/>
        </authorList>
    </citation>
    <scope>NUCLEOTIDE SEQUENCE [LARGE SCALE GENOMIC DNA]</scope>
</reference>
<dbReference type="AlphaFoldDB" id="A0A401GTW4"/>
<keyword evidence="4" id="KW-1185">Reference proteome</keyword>
<dbReference type="EMBL" id="BFAD01000007">
    <property type="protein sequence ID" value="GBE85174.1"/>
    <property type="molecule type" value="Genomic_DNA"/>
</dbReference>
<evidence type="ECO:0000259" key="2">
    <source>
        <dbReference type="Pfam" id="PF00646"/>
    </source>
</evidence>
<gene>
    <name evidence="3" type="ORF">SCP_0703600</name>
</gene>
<sequence length="737" mass="83979">MPVTRRQSGRLPPPIRRTLQVVSVIDADTTDGTESSVTDLEHEDEDESASDWDGGRVQRKQPEKKRAKVTSPNLKKSPKQKYVAALTILPTMSLDILFEIFCLLNPATLLNLARTSKAFRDTLMTRKAITVWKHAWVYNSDGAPACPPDMSEPRWANLLFGGTKCQECGASSIQKIDFALRRRVCSSCLKKNLVYSVSFPKRFPDFDTAILELIPHTNVGGWSHGHASASKFYWEADIYPMAQEFGQYQRNVHIHKPGAKDALKKFRESRMKFVEDVLEHAEVCNEWINNIYESCRQDAEARKCVRYDAIVRRFKDLGYEATDISDIKYLPQVNVDRELTSRTWARIQPQLEPHVQRTKQRRVARERAALLHERRKMVKQVYGSYKKTLVPMQWIYLPTLEEIYLMPDFADLINSATAEPLRVETCTGALRALPGYLTTRADRLRQEMLAMLPAENGKEEGEVLEFSSSETDPVFLAKSVFICTSASCKSNRVLISWSGVMSHDCLIASRTSYSYMSTYHVDPAFKGLEFGFSERGAAAVSALVSLLEPKRQLDEISSKDLDDLDPRFVCMNCPIAKARGVHGRLAMSWRQCVLHHVERKDETHVLSQWMILPKDDEQRLKRQEGGDPSYNSLHWSCNHCPTHLDNLQRRNAAIEHVKKMHAEAQPRENKDFFHVKPSQRTGPLPQGLAMGPGASKDFRCLICSKNSRTFIESGVKAHLKDKHQIITPVQNEHYSKS</sequence>
<dbReference type="GeneID" id="38782091"/>
<dbReference type="OrthoDB" id="2751668at2759"/>
<protein>
    <recommendedName>
        <fullName evidence="2">F-box domain-containing protein</fullName>
    </recommendedName>
</protein>
<feature type="domain" description="F-box" evidence="2">
    <location>
        <begin position="92"/>
        <end position="123"/>
    </location>
</feature>
<evidence type="ECO:0000256" key="1">
    <source>
        <dbReference type="SAM" id="MobiDB-lite"/>
    </source>
</evidence>
<feature type="region of interest" description="Disordered" evidence="1">
    <location>
        <begin position="22"/>
        <end position="74"/>
    </location>
</feature>
<dbReference type="InterPro" id="IPR001810">
    <property type="entry name" value="F-box_dom"/>
</dbReference>
<dbReference type="CDD" id="cd09917">
    <property type="entry name" value="F-box_SF"/>
    <property type="match status" value="1"/>
</dbReference>
<dbReference type="Proteomes" id="UP000287166">
    <property type="component" value="Unassembled WGS sequence"/>
</dbReference>
<dbReference type="InParanoid" id="A0A401GTW4"/>
<dbReference type="SUPFAM" id="SSF81383">
    <property type="entry name" value="F-box domain"/>
    <property type="match status" value="1"/>
</dbReference>
<proteinExistence type="predicted"/>
<name>A0A401GTW4_9APHY</name>
<feature type="compositionally biased region" description="Basic residues" evidence="1">
    <location>
        <begin position="57"/>
        <end position="68"/>
    </location>
</feature>
<evidence type="ECO:0000313" key="4">
    <source>
        <dbReference type="Proteomes" id="UP000287166"/>
    </source>
</evidence>
<dbReference type="InterPro" id="IPR036047">
    <property type="entry name" value="F-box-like_dom_sf"/>
</dbReference>
<dbReference type="RefSeq" id="XP_027616087.1">
    <property type="nucleotide sequence ID" value="XM_027760286.1"/>
</dbReference>
<evidence type="ECO:0000313" key="3">
    <source>
        <dbReference type="EMBL" id="GBE85174.1"/>
    </source>
</evidence>